<dbReference type="Proteomes" id="UP001107961">
    <property type="component" value="Unassembled WGS sequence"/>
</dbReference>
<gene>
    <name evidence="2" type="ORF">LZG35_05815</name>
</gene>
<protein>
    <submittedName>
        <fullName evidence="2">LuxR C-terminal-related transcriptional regulator</fullName>
    </submittedName>
</protein>
<dbReference type="KEGG" id="axe:P40_20020"/>
<sequence>MTNELLGFVGEIYEASYNPGHWDAVATGLCQLLNARSGAIFLEDYEGRTRGMIGAHGLPKPVRAAYRFGISRYDYTFQLQRRAPLGKARQLIRAEDVRTEHPFYYRLVLKPNDIGFLAAMNVYNDDEWHVGIGLHRSFQAAPFSDDDCLTLQQLYPHFKRALRIHKEFHRLRCRQQTLESALGRFMTGLIILGPDGLVNYRNPVAEALLSQHKALTINSNGQIHAHYPQENQHFQALLAQLVTTDRRDVTTRNQAIGLHHPDREHALNLMLAPLENSPDHEDQSAGGVALYLCDPDSTFNLPAEALRSLYGMTPTEASVAMGLVNGLSTMQISEQHGVSVETIRSQLKSIYLKMGVNKQQDVIRTLLSGVVQIS</sequence>
<dbReference type="InterPro" id="IPR016032">
    <property type="entry name" value="Sig_transdc_resp-reg_C-effctor"/>
</dbReference>
<accession>A0A9Q3W3Y7</accession>
<dbReference type="RefSeq" id="WP_080531686.1">
    <property type="nucleotide sequence ID" value="NZ_CP012331.1"/>
</dbReference>
<dbReference type="Pfam" id="PF00196">
    <property type="entry name" value="GerE"/>
    <property type="match status" value="1"/>
</dbReference>
<evidence type="ECO:0000259" key="1">
    <source>
        <dbReference type="SMART" id="SM00421"/>
    </source>
</evidence>
<evidence type="ECO:0000313" key="3">
    <source>
        <dbReference type="Proteomes" id="UP001107961"/>
    </source>
</evidence>
<keyword evidence="3" id="KW-1185">Reference proteome</keyword>
<name>A0A9Q3W3Y7_9GAMM</name>
<reference evidence="2" key="1">
    <citation type="submission" date="2022-01" db="EMBL/GenBank/DDBJ databases">
        <authorList>
            <person name="Karlyshev A.V."/>
            <person name="Jaspars M."/>
        </authorList>
    </citation>
    <scope>NUCLEOTIDE SEQUENCE</scope>
    <source>
        <strain evidence="2">AGSA3-2</strain>
    </source>
</reference>
<evidence type="ECO:0000313" key="2">
    <source>
        <dbReference type="EMBL" id="MCE7508146.1"/>
    </source>
</evidence>
<dbReference type="SMART" id="SM00421">
    <property type="entry name" value="HTH_LUXR"/>
    <property type="match status" value="1"/>
</dbReference>
<dbReference type="SUPFAM" id="SSF46894">
    <property type="entry name" value="C-terminal effector domain of the bipartite response regulators"/>
    <property type="match status" value="1"/>
</dbReference>
<dbReference type="GO" id="GO:0003677">
    <property type="term" value="F:DNA binding"/>
    <property type="evidence" value="ECO:0007669"/>
    <property type="project" value="InterPro"/>
</dbReference>
<dbReference type="SUPFAM" id="SSF55781">
    <property type="entry name" value="GAF domain-like"/>
    <property type="match status" value="1"/>
</dbReference>
<dbReference type="EMBL" id="JAJVKT010000005">
    <property type="protein sequence ID" value="MCE7508146.1"/>
    <property type="molecule type" value="Genomic_DNA"/>
</dbReference>
<dbReference type="AlphaFoldDB" id="A0A9Q3W3Y7"/>
<proteinExistence type="predicted"/>
<organism evidence="2 3">
    <name type="scientific">Alloalcanivorax xenomutans</name>
    <dbReference type="NCBI Taxonomy" id="1094342"/>
    <lineage>
        <taxon>Bacteria</taxon>
        <taxon>Pseudomonadati</taxon>
        <taxon>Pseudomonadota</taxon>
        <taxon>Gammaproteobacteria</taxon>
        <taxon>Oceanospirillales</taxon>
        <taxon>Alcanivoracaceae</taxon>
        <taxon>Alloalcanivorax</taxon>
    </lineage>
</organism>
<feature type="domain" description="HTH luxR-type" evidence="1">
    <location>
        <begin position="309"/>
        <end position="366"/>
    </location>
</feature>
<dbReference type="Gene3D" id="1.10.10.10">
    <property type="entry name" value="Winged helix-like DNA-binding domain superfamily/Winged helix DNA-binding domain"/>
    <property type="match status" value="1"/>
</dbReference>
<dbReference type="InterPro" id="IPR036388">
    <property type="entry name" value="WH-like_DNA-bd_sf"/>
</dbReference>
<comment type="caution">
    <text evidence="2">The sequence shown here is derived from an EMBL/GenBank/DDBJ whole genome shotgun (WGS) entry which is preliminary data.</text>
</comment>
<dbReference type="GO" id="GO:0006355">
    <property type="term" value="P:regulation of DNA-templated transcription"/>
    <property type="evidence" value="ECO:0007669"/>
    <property type="project" value="InterPro"/>
</dbReference>
<dbReference type="InterPro" id="IPR000792">
    <property type="entry name" value="Tscrpt_reg_LuxR_C"/>
</dbReference>